<reference evidence="1 2" key="1">
    <citation type="journal article" date="2013" name="Int. J. Syst. Evol. Microbiol.">
        <title>Marinicauda pacifica gen. nov., sp. nov., a prosthecate alphaproteobacterium of the family Hyphomonadaceae isolated from deep seawater.</title>
        <authorList>
            <person name="Zhang X.Y."/>
            <person name="Li G.W."/>
            <person name="Wang C.S."/>
            <person name="Zhang Y.J."/>
            <person name="Xu X.W."/>
            <person name="Li H."/>
            <person name="Liu A."/>
            <person name="Liu C."/>
            <person name="Xie B.B."/>
            <person name="Qin Q.L."/>
            <person name="Xu Z."/>
            <person name="Chen X.L."/>
            <person name="Zhou B.C."/>
            <person name="Zhang Y.Z."/>
        </authorList>
    </citation>
    <scope>NUCLEOTIDE SEQUENCE [LARGE SCALE GENOMIC DNA]</scope>
    <source>
        <strain evidence="1 2">P-1 km-3</strain>
    </source>
</reference>
<keyword evidence="2" id="KW-1185">Reference proteome</keyword>
<dbReference type="SUPFAM" id="SSF54637">
    <property type="entry name" value="Thioesterase/thiol ester dehydrase-isomerase"/>
    <property type="match status" value="2"/>
</dbReference>
<dbReference type="OrthoDB" id="7597365at2"/>
<evidence type="ECO:0000313" key="1">
    <source>
        <dbReference type="EMBL" id="TGY91883.1"/>
    </source>
</evidence>
<accession>A0A4S2H891</accession>
<proteinExistence type="predicted"/>
<dbReference type="InterPro" id="IPR029069">
    <property type="entry name" value="HotDog_dom_sf"/>
</dbReference>
<dbReference type="Pfam" id="PF13279">
    <property type="entry name" value="4HBT_2"/>
    <property type="match status" value="2"/>
</dbReference>
<protein>
    <submittedName>
        <fullName evidence="1">Thioesterase</fullName>
    </submittedName>
</protein>
<gene>
    <name evidence="1" type="ORF">E5162_13505</name>
</gene>
<name>A0A4S2H891_9PROT</name>
<dbReference type="Proteomes" id="UP000305451">
    <property type="component" value="Unassembled WGS sequence"/>
</dbReference>
<dbReference type="AlphaFoldDB" id="A0A4S2H891"/>
<organism evidence="1 2">
    <name type="scientific">Marinicauda pacifica</name>
    <dbReference type="NCBI Taxonomy" id="1133559"/>
    <lineage>
        <taxon>Bacteria</taxon>
        <taxon>Pseudomonadati</taxon>
        <taxon>Pseudomonadota</taxon>
        <taxon>Alphaproteobacteria</taxon>
        <taxon>Maricaulales</taxon>
        <taxon>Maricaulaceae</taxon>
        <taxon>Marinicauda</taxon>
    </lineage>
</organism>
<dbReference type="EMBL" id="SRXV01000004">
    <property type="protein sequence ID" value="TGY91883.1"/>
    <property type="molecule type" value="Genomic_DNA"/>
</dbReference>
<dbReference type="Gene3D" id="3.10.129.10">
    <property type="entry name" value="Hotdog Thioesterase"/>
    <property type="match status" value="2"/>
</dbReference>
<comment type="caution">
    <text evidence="1">The sequence shown here is derived from an EMBL/GenBank/DDBJ whole genome shotgun (WGS) entry which is preliminary data.</text>
</comment>
<evidence type="ECO:0000313" key="2">
    <source>
        <dbReference type="Proteomes" id="UP000305451"/>
    </source>
</evidence>
<dbReference type="RefSeq" id="WP_135945805.1">
    <property type="nucleotide sequence ID" value="NZ_BMEI01000004.1"/>
</dbReference>
<sequence>MHELWRGNANAWECDELGHLNVRHYITKAMQGIGTLSDLIGMRRAFGGDASATLIARTMHIRFFAESRPGAPLHIQGGVLDVRPDGLDAVLMMYHSATARLAASFVISLDHAAPRSGQPFTWPDRMQSRLDQLLVRLPDEAGPRGIEPAEPASDLSLQRADALDLAWAGRGRFLPEDADMFGWMRAECAMGKVSDSVIHFKEGFPEQWASHAGNGPARRASALLEVRIAIRNYARPGDGFVIRSGLTGVGEKVRNLVHWVLDPVTGRPWWSVEGVACIMDLDARELVPTEADTLASLRDQVREELKL</sequence>